<comment type="caution">
    <text evidence="1">The sequence shown here is derived from an EMBL/GenBank/DDBJ whole genome shotgun (WGS) entry which is preliminary data.</text>
</comment>
<organism evidence="1 2">
    <name type="scientific">Streptococcus mitis</name>
    <dbReference type="NCBI Taxonomy" id="28037"/>
    <lineage>
        <taxon>Bacteria</taxon>
        <taxon>Bacillati</taxon>
        <taxon>Bacillota</taxon>
        <taxon>Bacilli</taxon>
        <taxon>Lactobacillales</taxon>
        <taxon>Streptococcaceae</taxon>
        <taxon>Streptococcus</taxon>
        <taxon>Streptococcus mitis group</taxon>
    </lineage>
</organism>
<dbReference type="Proteomes" id="UP000277773">
    <property type="component" value="Unassembled WGS sequence"/>
</dbReference>
<dbReference type="RefSeq" id="WP_125852330.1">
    <property type="nucleotide sequence ID" value="NZ_RJPY01000013.1"/>
</dbReference>
<evidence type="ECO:0000313" key="2">
    <source>
        <dbReference type="Proteomes" id="UP000277773"/>
    </source>
</evidence>
<proteinExistence type="predicted"/>
<sequence length="114" mass="13118">MNNLTNDAKFLLSSMYAKYIERRKDGSSKDEATSFGDVQNIKEEIMPEWSFEDTRFTCFELRKHGYITGEPADNQLWFIHLTTEAIAELEIGFKDKLDSVLKFAADIKAAIPFL</sequence>
<name>A0A3R9N1F0_STRMT</name>
<evidence type="ECO:0008006" key="3">
    <source>
        <dbReference type="Google" id="ProtNLM"/>
    </source>
</evidence>
<protein>
    <recommendedName>
        <fullName evidence="3">Phage protein</fullName>
    </recommendedName>
</protein>
<accession>A0A3R9N1F0</accession>
<dbReference type="AlphaFoldDB" id="A0A3R9N1F0"/>
<gene>
    <name evidence="1" type="ORF">D8786_08630</name>
</gene>
<reference evidence="1 2" key="1">
    <citation type="submission" date="2018-11" db="EMBL/GenBank/DDBJ databases">
        <title>Species Designations Belie Phenotypic and Genotypic Heterogeneity in Oral Streptococci.</title>
        <authorList>
            <person name="Velsko I."/>
        </authorList>
    </citation>
    <scope>NUCLEOTIDE SEQUENCE [LARGE SCALE GENOMIC DNA]</scope>
    <source>
        <strain evidence="1 2">BCC08</strain>
    </source>
</reference>
<evidence type="ECO:0000313" key="1">
    <source>
        <dbReference type="EMBL" id="RSJ94854.1"/>
    </source>
</evidence>
<dbReference type="EMBL" id="RJPY01000013">
    <property type="protein sequence ID" value="RSJ94854.1"/>
    <property type="molecule type" value="Genomic_DNA"/>
</dbReference>